<proteinExistence type="predicted"/>
<feature type="compositionally biased region" description="Basic and acidic residues" evidence="1">
    <location>
        <begin position="233"/>
        <end position="254"/>
    </location>
</feature>
<dbReference type="Proteomes" id="UP000827892">
    <property type="component" value="Chromosome X"/>
</dbReference>
<accession>A0AAE8ZMG6</accession>
<feature type="region of interest" description="Disordered" evidence="1">
    <location>
        <begin position="233"/>
        <end position="264"/>
    </location>
</feature>
<dbReference type="EMBL" id="CP090896">
    <property type="protein sequence ID" value="ULT80537.1"/>
    <property type="molecule type" value="Genomic_DNA"/>
</dbReference>
<organism evidence="2 3">
    <name type="scientific">Caenorhabditis briggsae</name>
    <dbReference type="NCBI Taxonomy" id="6238"/>
    <lineage>
        <taxon>Eukaryota</taxon>
        <taxon>Metazoa</taxon>
        <taxon>Ecdysozoa</taxon>
        <taxon>Nematoda</taxon>
        <taxon>Chromadorea</taxon>
        <taxon>Rhabditida</taxon>
        <taxon>Rhabditina</taxon>
        <taxon>Rhabditomorpha</taxon>
        <taxon>Rhabditoidea</taxon>
        <taxon>Rhabditidae</taxon>
        <taxon>Peloderinae</taxon>
        <taxon>Caenorhabditis</taxon>
    </lineage>
</organism>
<evidence type="ECO:0000256" key="1">
    <source>
        <dbReference type="SAM" id="MobiDB-lite"/>
    </source>
</evidence>
<sequence>MMASTSTQPPKRIRPVAVVIGTPRQVEPPHPMIPPPLQPNFFVVQDMRPQLGEREEIMRAGGRFEPIGPPMFPEPEVQMAPPMVEPQPPIIQGLMIIPPPAIVIQFGPAPPAFPAPHLNIPHPMHQAPQLGQFQGPLFRHHHPGSHQGFQGQAPMFQPGFAEVFQPPLPFNGPNQMDPENGVAMNMVLRPRRVGRPMRNMQQISDKIATEIVDAGNDEQICSPILELVRQHESVVEDQKKESDNLKKEQEELRKANTQHESGIKQLREEKEKLEGKVTDQENENKNLEMERDAAIRKNKDLMDAHSKKLEDLVREHQSVLEDQEKKKKLEMELEKLSAELGEKYARQRKCSAK</sequence>
<protein>
    <submittedName>
        <fullName evidence="2">Uncharacterized protein</fullName>
    </submittedName>
</protein>
<gene>
    <name evidence="2" type="ORF">L3Y34_010839</name>
</gene>
<name>A0AAE8ZMG6_CAEBR</name>
<evidence type="ECO:0000313" key="2">
    <source>
        <dbReference type="EMBL" id="ULT80537.1"/>
    </source>
</evidence>
<dbReference type="AlphaFoldDB" id="A0AAE8ZMG6"/>
<evidence type="ECO:0000313" key="3">
    <source>
        <dbReference type="Proteomes" id="UP000827892"/>
    </source>
</evidence>
<reference evidence="2 3" key="1">
    <citation type="submission" date="2022-05" db="EMBL/GenBank/DDBJ databases">
        <title>Chromosome-level reference genomes for two strains of Caenorhabditis briggsae: an improved platform for comparative genomics.</title>
        <authorList>
            <person name="Stevens L."/>
            <person name="Andersen E.C."/>
        </authorList>
    </citation>
    <scope>NUCLEOTIDE SEQUENCE [LARGE SCALE GENOMIC DNA]</scope>
    <source>
        <strain evidence="2">QX1410_ONT</strain>
        <tissue evidence="2">Whole-organism</tissue>
    </source>
</reference>